<organism evidence="3 4">
    <name type="scientific">Aaosphaeria arxii CBS 175.79</name>
    <dbReference type="NCBI Taxonomy" id="1450172"/>
    <lineage>
        <taxon>Eukaryota</taxon>
        <taxon>Fungi</taxon>
        <taxon>Dikarya</taxon>
        <taxon>Ascomycota</taxon>
        <taxon>Pezizomycotina</taxon>
        <taxon>Dothideomycetes</taxon>
        <taxon>Pleosporomycetidae</taxon>
        <taxon>Pleosporales</taxon>
        <taxon>Pleosporales incertae sedis</taxon>
        <taxon>Aaosphaeria</taxon>
    </lineage>
</organism>
<keyword evidence="2" id="KW-0472">Membrane</keyword>
<feature type="transmembrane region" description="Helical" evidence="2">
    <location>
        <begin position="749"/>
        <end position="770"/>
    </location>
</feature>
<evidence type="ECO:0000256" key="2">
    <source>
        <dbReference type="SAM" id="Phobius"/>
    </source>
</evidence>
<feature type="transmembrane region" description="Helical" evidence="2">
    <location>
        <begin position="643"/>
        <end position="661"/>
    </location>
</feature>
<feature type="transmembrane region" description="Helical" evidence="2">
    <location>
        <begin position="72"/>
        <end position="97"/>
    </location>
</feature>
<protein>
    <submittedName>
        <fullName evidence="3">Uncharacterized protein</fullName>
    </submittedName>
</protein>
<keyword evidence="2" id="KW-1133">Transmembrane helix</keyword>
<evidence type="ECO:0000313" key="3">
    <source>
        <dbReference type="EMBL" id="KAF2010228.1"/>
    </source>
</evidence>
<name>A0A6A5XB80_9PLEO</name>
<dbReference type="InterPro" id="IPR021840">
    <property type="entry name" value="DUF3433"/>
</dbReference>
<keyword evidence="4" id="KW-1185">Reference proteome</keyword>
<feature type="transmembrane region" description="Helical" evidence="2">
    <location>
        <begin position="515"/>
        <end position="541"/>
    </location>
</feature>
<dbReference type="RefSeq" id="XP_033378567.1">
    <property type="nucleotide sequence ID" value="XM_033532784.1"/>
</dbReference>
<feature type="transmembrane region" description="Helical" evidence="2">
    <location>
        <begin position="681"/>
        <end position="698"/>
    </location>
</feature>
<proteinExistence type="predicted"/>
<dbReference type="Proteomes" id="UP000799778">
    <property type="component" value="Unassembled WGS sequence"/>
</dbReference>
<gene>
    <name evidence="3" type="ORF">BU24DRAFT_473406</name>
</gene>
<dbReference type="PANTHER" id="PTHR37544">
    <property type="entry name" value="SPRAY-RELATED"/>
    <property type="match status" value="1"/>
</dbReference>
<feature type="region of interest" description="Disordered" evidence="1">
    <location>
        <begin position="1"/>
        <end position="43"/>
    </location>
</feature>
<accession>A0A6A5XB80</accession>
<feature type="transmembrane region" description="Helical" evidence="2">
    <location>
        <begin position="183"/>
        <end position="206"/>
    </location>
</feature>
<feature type="transmembrane region" description="Helical" evidence="2">
    <location>
        <begin position="117"/>
        <end position="135"/>
    </location>
</feature>
<dbReference type="PANTHER" id="PTHR37544:SF1">
    <property type="entry name" value="PHOSPHORIBOSYLAMINOIMIDAZOLE-SUCCINOCARBOXAMIDE SYNTHASE"/>
    <property type="match status" value="1"/>
</dbReference>
<evidence type="ECO:0000256" key="1">
    <source>
        <dbReference type="SAM" id="MobiDB-lite"/>
    </source>
</evidence>
<dbReference type="Pfam" id="PF11915">
    <property type="entry name" value="DUF3433"/>
    <property type="match status" value="2"/>
</dbReference>
<dbReference type="GeneID" id="54290181"/>
<sequence>MTSEAKDVHELTDINSLASQHGSRDSHSAGAATTRIQEAPTKPPARHAIIVDGPFSNNAIHMPPRNQFWLPFFLRPTTLLSFLILFLLLAAVLPILYALSEKRNGLRTADQDKRLGWTYGPTAVFTFIAILWSQVDYRYRQLFPWKNMQRYKGFENADTTILLDYVSPWSINILYTSARRKHWLVALPVCASSILTIMVILSTGLFSLQSTTVSNRVLMSKQETFLSSGLRLNWTTRISEAPLTIAYGVRYLNLSLPHGTTESSVYPRFNVSTNASLKFQRGDILSMEMDVVTFDVPCENANIVLGPQRFRQPYWESNVTLTTPACSLTETMQLGGSQFGIGNAPGIFNIWTGNCSEVLSVGAMTRTNNTNGQPIQYVSNQRNETGRYQFTGVICAPSYNVSRKKVSYRMIPGTAGTEVNITAVPGATASQIPGLTTSELMNSVWRGGAYIGLANGLINATTPGHIPMELSNMTFLSSVIRSMHSIAGIQIIKEKYLTEEPQIMEGTVTRDEQRLFVRVIAFSFLEAMLVLLIAITATLIWMKPPRVVPRSPGSIGGCAALLAQSHVFTKHMDNLGSIQQHDLEQHCRTRKYRASFSLSEGQQTFAVHVSDTNAQKGLRPGSSTFTEPPKWWRPFTASTRTRIIVVVLPILVIVAVELLHRRSQSSGGITRVSPSSQKQEYAWTYIPAIFMVTIRLLFDTAAFTIKLFQPYSNLRRGGYSTSKTVQLDQLGKTSIQTLWESFRMRQMSVAAISAALLVGPFLTVIVSGLYSISPTETLKSVTVKQTSAWNTSFVKNGYLRQLDNRQSNFAQVRPGLILTANLSYPKWTYDTYALPTVELQEDNDTLKGAIPWSTGGVLSVVLPAVRSSLKCESVPEELVKIGFLLHSNFVSLSTTDAIPANCPKLDRWICSDNTGSDGELRLKPGDYFDCYSQYIFPANSSIHAIDSRCPTTGYALGRLASYYREENVSVLHCHPVFEQMDVVVNLTTPSFDLDPMQPPRPIESTVRMLWDAYPMVGGGSSTFLNNERGANTDTLSPWMKAAIYGLDGVPIEEIMGAENANKLAQRLNRVIEIMAAQQLNLWARAIPPFDDARNTEVVPSNVLSYNATLSFSDGSKLTQHTVSTRLLQGFLSFMTVCAIIAFSKQSTRGVLPYNPCSIATTASFIAGSKLLSADTLPPRSECSSEKELSRLLSGHQYSLGWWKRGEKLQFGIDIGDYHVKDIAEEPLQDGNDSVLFSIEITSLRVMKWKQSSLMAAV</sequence>
<reference evidence="3" key="1">
    <citation type="journal article" date="2020" name="Stud. Mycol.">
        <title>101 Dothideomycetes genomes: a test case for predicting lifestyles and emergence of pathogens.</title>
        <authorList>
            <person name="Haridas S."/>
            <person name="Albert R."/>
            <person name="Binder M."/>
            <person name="Bloem J."/>
            <person name="Labutti K."/>
            <person name="Salamov A."/>
            <person name="Andreopoulos B."/>
            <person name="Baker S."/>
            <person name="Barry K."/>
            <person name="Bills G."/>
            <person name="Bluhm B."/>
            <person name="Cannon C."/>
            <person name="Castanera R."/>
            <person name="Culley D."/>
            <person name="Daum C."/>
            <person name="Ezra D."/>
            <person name="Gonzalez J."/>
            <person name="Henrissat B."/>
            <person name="Kuo A."/>
            <person name="Liang C."/>
            <person name="Lipzen A."/>
            <person name="Lutzoni F."/>
            <person name="Magnuson J."/>
            <person name="Mondo S."/>
            <person name="Nolan M."/>
            <person name="Ohm R."/>
            <person name="Pangilinan J."/>
            <person name="Park H.-J."/>
            <person name="Ramirez L."/>
            <person name="Alfaro M."/>
            <person name="Sun H."/>
            <person name="Tritt A."/>
            <person name="Yoshinaga Y."/>
            <person name="Zwiers L.-H."/>
            <person name="Turgeon B."/>
            <person name="Goodwin S."/>
            <person name="Spatafora J."/>
            <person name="Crous P."/>
            <person name="Grigoriev I."/>
        </authorList>
    </citation>
    <scope>NUCLEOTIDE SEQUENCE</scope>
    <source>
        <strain evidence="3">CBS 175.79</strain>
    </source>
</reference>
<evidence type="ECO:0000313" key="4">
    <source>
        <dbReference type="Proteomes" id="UP000799778"/>
    </source>
</evidence>
<dbReference type="OrthoDB" id="3912677at2759"/>
<feature type="compositionally biased region" description="Basic and acidic residues" evidence="1">
    <location>
        <begin position="1"/>
        <end position="12"/>
    </location>
</feature>
<dbReference type="EMBL" id="ML978077">
    <property type="protein sequence ID" value="KAF2010228.1"/>
    <property type="molecule type" value="Genomic_DNA"/>
</dbReference>
<dbReference type="AlphaFoldDB" id="A0A6A5XB80"/>
<keyword evidence="2" id="KW-0812">Transmembrane</keyword>